<reference evidence="6" key="1">
    <citation type="submission" date="2018-06" db="EMBL/GenBank/DDBJ databases">
        <title>Aestuariibacter litoralis strain KCTC 52945T.</title>
        <authorList>
            <person name="Li X."/>
            <person name="Salam N."/>
            <person name="Li J.-L."/>
            <person name="Chen Y.-M."/>
            <person name="Yang Z.-W."/>
            <person name="Zhang L.-Y."/>
            <person name="Han M.-X."/>
            <person name="Xiao M."/>
            <person name="Li W.-J."/>
        </authorList>
    </citation>
    <scope>NUCLEOTIDE SEQUENCE [LARGE SCALE GENOMIC DNA]</scope>
    <source>
        <strain evidence="6">KCTC 52945</strain>
    </source>
</reference>
<name>A0A2W2BS94_9HYPH</name>
<protein>
    <recommendedName>
        <fullName evidence="4">5-formyltetrahydrofolate cyclo-ligase</fullName>
        <ecNumber evidence="4">6.3.3.2</ecNumber>
    </recommendedName>
</protein>
<dbReference type="AlphaFoldDB" id="A0A2W2BS94"/>
<dbReference type="InterPro" id="IPR002698">
    <property type="entry name" value="FTHF_cligase"/>
</dbReference>
<keyword evidence="3 4" id="KW-0067">ATP-binding</keyword>
<keyword evidence="4" id="KW-0460">Magnesium</keyword>
<accession>A0A2W2BS94</accession>
<gene>
    <name evidence="5" type="ORF">DK847_01745</name>
</gene>
<evidence type="ECO:0000256" key="2">
    <source>
        <dbReference type="ARBA" id="ARBA00022741"/>
    </source>
</evidence>
<dbReference type="SUPFAM" id="SSF100950">
    <property type="entry name" value="NagB/RpiA/CoA transferase-like"/>
    <property type="match status" value="1"/>
</dbReference>
<dbReference type="EMBL" id="QKVK01000001">
    <property type="protein sequence ID" value="PZF78557.1"/>
    <property type="molecule type" value="Genomic_DNA"/>
</dbReference>
<proteinExistence type="inferred from homology"/>
<evidence type="ECO:0000313" key="5">
    <source>
        <dbReference type="EMBL" id="PZF78557.1"/>
    </source>
</evidence>
<keyword evidence="5" id="KW-0436">Ligase</keyword>
<dbReference type="InterPro" id="IPR037171">
    <property type="entry name" value="NagB/RpiA_transferase-like"/>
</dbReference>
<dbReference type="Pfam" id="PF01812">
    <property type="entry name" value="5-FTHF_cyc-lig"/>
    <property type="match status" value="1"/>
</dbReference>
<evidence type="ECO:0000256" key="1">
    <source>
        <dbReference type="ARBA" id="ARBA00010638"/>
    </source>
</evidence>
<dbReference type="Proteomes" id="UP000248795">
    <property type="component" value="Unassembled WGS sequence"/>
</dbReference>
<dbReference type="EC" id="6.3.3.2" evidence="4"/>
<evidence type="ECO:0000256" key="4">
    <source>
        <dbReference type="RuleBase" id="RU361279"/>
    </source>
</evidence>
<dbReference type="GO" id="GO:0005524">
    <property type="term" value="F:ATP binding"/>
    <property type="evidence" value="ECO:0007669"/>
    <property type="project" value="UniProtKB-KW"/>
</dbReference>
<dbReference type="RefSeq" id="WP_111195885.1">
    <property type="nucleotide sequence ID" value="NZ_QKVK01000001.1"/>
</dbReference>
<comment type="caution">
    <text evidence="5">The sequence shown here is derived from an EMBL/GenBank/DDBJ whole genome shotgun (WGS) entry which is preliminary data.</text>
</comment>
<dbReference type="InterPro" id="IPR024185">
    <property type="entry name" value="FTHF_cligase-like_sf"/>
</dbReference>
<dbReference type="GO" id="GO:0009396">
    <property type="term" value="P:folic acid-containing compound biosynthetic process"/>
    <property type="evidence" value="ECO:0007669"/>
    <property type="project" value="TreeGrafter"/>
</dbReference>
<comment type="cofactor">
    <cofactor evidence="4">
        <name>Mg(2+)</name>
        <dbReference type="ChEBI" id="CHEBI:18420"/>
    </cofactor>
</comment>
<keyword evidence="4" id="KW-0479">Metal-binding</keyword>
<sequence length="191" mass="20861">MDIADVKRQARAAASKRRAEAHALLKDVAGVKMAERGLPPDIGISAGTVSGFIPYKSEITTIPMLERLGRDGWRTSLPIVIGMDEPLLFRDWVPGEPLVAGAFDIPVPLESAAEAVPDLLLVPMLAFDRKGYRLGYGGGFYDRTLEKLRAVKRVVAIGVAYHAQMVDEVPTGLHDAPLDYVMTEQETFRCA</sequence>
<dbReference type="GO" id="GO:0035999">
    <property type="term" value="P:tetrahydrofolate interconversion"/>
    <property type="evidence" value="ECO:0007669"/>
    <property type="project" value="TreeGrafter"/>
</dbReference>
<dbReference type="NCBIfam" id="TIGR02727">
    <property type="entry name" value="MTHFS_bact"/>
    <property type="match status" value="1"/>
</dbReference>
<comment type="catalytic activity">
    <reaction evidence="4">
        <text>(6S)-5-formyl-5,6,7,8-tetrahydrofolate + ATP = (6R)-5,10-methenyltetrahydrofolate + ADP + phosphate</text>
        <dbReference type="Rhea" id="RHEA:10488"/>
        <dbReference type="ChEBI" id="CHEBI:30616"/>
        <dbReference type="ChEBI" id="CHEBI:43474"/>
        <dbReference type="ChEBI" id="CHEBI:57455"/>
        <dbReference type="ChEBI" id="CHEBI:57457"/>
        <dbReference type="ChEBI" id="CHEBI:456216"/>
        <dbReference type="EC" id="6.3.3.2"/>
    </reaction>
</comment>
<dbReference type="PANTHER" id="PTHR23407:SF1">
    <property type="entry name" value="5-FORMYLTETRAHYDROFOLATE CYCLO-LIGASE"/>
    <property type="match status" value="1"/>
</dbReference>
<keyword evidence="2 4" id="KW-0547">Nucleotide-binding</keyword>
<dbReference type="GO" id="GO:0030272">
    <property type="term" value="F:5-formyltetrahydrofolate cyclo-ligase activity"/>
    <property type="evidence" value="ECO:0007669"/>
    <property type="project" value="UniProtKB-EC"/>
</dbReference>
<dbReference type="GO" id="GO:0046872">
    <property type="term" value="F:metal ion binding"/>
    <property type="evidence" value="ECO:0007669"/>
    <property type="project" value="UniProtKB-KW"/>
</dbReference>
<organism evidence="5 6">
    <name type="scientific">Aestuariivirga litoralis</name>
    <dbReference type="NCBI Taxonomy" id="2650924"/>
    <lineage>
        <taxon>Bacteria</taxon>
        <taxon>Pseudomonadati</taxon>
        <taxon>Pseudomonadota</taxon>
        <taxon>Alphaproteobacteria</taxon>
        <taxon>Hyphomicrobiales</taxon>
        <taxon>Aestuariivirgaceae</taxon>
        <taxon>Aestuariivirga</taxon>
    </lineage>
</organism>
<keyword evidence="6" id="KW-1185">Reference proteome</keyword>
<dbReference type="Gene3D" id="3.40.50.10420">
    <property type="entry name" value="NagB/RpiA/CoA transferase-like"/>
    <property type="match status" value="1"/>
</dbReference>
<comment type="similarity">
    <text evidence="1 4">Belongs to the 5-formyltetrahydrofolate cyclo-ligase family.</text>
</comment>
<evidence type="ECO:0000313" key="6">
    <source>
        <dbReference type="Proteomes" id="UP000248795"/>
    </source>
</evidence>
<dbReference type="PANTHER" id="PTHR23407">
    <property type="entry name" value="ATPASE INHIBITOR/5-FORMYLTETRAHYDROFOLATE CYCLO-LIGASE"/>
    <property type="match status" value="1"/>
</dbReference>
<evidence type="ECO:0000256" key="3">
    <source>
        <dbReference type="ARBA" id="ARBA00022840"/>
    </source>
</evidence>